<organism evidence="12 13">
    <name type="scientific">Candidatus Avichristensenella intestinipullorum</name>
    <dbReference type="NCBI Taxonomy" id="2840693"/>
    <lineage>
        <taxon>Bacteria</taxon>
        <taxon>Bacillati</taxon>
        <taxon>Bacillota</taxon>
        <taxon>Clostridia</taxon>
        <taxon>Candidatus Avichristensenella</taxon>
    </lineage>
</organism>
<keyword evidence="7 10" id="KW-1133">Transmembrane helix</keyword>
<keyword evidence="5" id="KW-0571">Peptide transport</keyword>
<dbReference type="PROSITE" id="PS50928">
    <property type="entry name" value="ABC_TM1"/>
    <property type="match status" value="1"/>
</dbReference>
<gene>
    <name evidence="12" type="ORF">IAA66_01915</name>
</gene>
<reference evidence="12" key="2">
    <citation type="journal article" date="2021" name="PeerJ">
        <title>Extensive microbial diversity within the chicken gut microbiome revealed by metagenomics and culture.</title>
        <authorList>
            <person name="Gilroy R."/>
            <person name="Ravi A."/>
            <person name="Getino M."/>
            <person name="Pursley I."/>
            <person name="Horton D.L."/>
            <person name="Alikhan N.F."/>
            <person name="Baker D."/>
            <person name="Gharbi K."/>
            <person name="Hall N."/>
            <person name="Watson M."/>
            <person name="Adriaenssens E.M."/>
            <person name="Foster-Nyarko E."/>
            <person name="Jarju S."/>
            <person name="Secka A."/>
            <person name="Antonio M."/>
            <person name="Oren A."/>
            <person name="Chaudhuri R.R."/>
            <person name="La Ragione R."/>
            <person name="Hildebrand F."/>
            <person name="Pallen M.J."/>
        </authorList>
    </citation>
    <scope>NUCLEOTIDE SEQUENCE</scope>
    <source>
        <strain evidence="12">ChiHile30-977</strain>
    </source>
</reference>
<evidence type="ECO:0000256" key="1">
    <source>
        <dbReference type="ARBA" id="ARBA00004651"/>
    </source>
</evidence>
<evidence type="ECO:0000256" key="7">
    <source>
        <dbReference type="ARBA" id="ARBA00022989"/>
    </source>
</evidence>
<evidence type="ECO:0000256" key="8">
    <source>
        <dbReference type="ARBA" id="ARBA00023136"/>
    </source>
</evidence>
<protein>
    <submittedName>
        <fullName evidence="12">ABC transporter permease</fullName>
    </submittedName>
</protein>
<dbReference type="InterPro" id="IPR035906">
    <property type="entry name" value="MetI-like_sf"/>
</dbReference>
<evidence type="ECO:0000259" key="11">
    <source>
        <dbReference type="PROSITE" id="PS50928"/>
    </source>
</evidence>
<evidence type="ECO:0000256" key="2">
    <source>
        <dbReference type="ARBA" id="ARBA00022448"/>
    </source>
</evidence>
<evidence type="ECO:0000256" key="6">
    <source>
        <dbReference type="ARBA" id="ARBA00022927"/>
    </source>
</evidence>
<reference evidence="12" key="1">
    <citation type="submission" date="2020-10" db="EMBL/GenBank/DDBJ databases">
        <authorList>
            <person name="Gilroy R."/>
        </authorList>
    </citation>
    <scope>NUCLEOTIDE SEQUENCE</scope>
    <source>
        <strain evidence="12">ChiHile30-977</strain>
    </source>
</reference>
<feature type="transmembrane region" description="Helical" evidence="10">
    <location>
        <begin position="351"/>
        <end position="371"/>
    </location>
</feature>
<feature type="transmembrane region" description="Helical" evidence="10">
    <location>
        <begin position="300"/>
        <end position="321"/>
    </location>
</feature>
<dbReference type="Pfam" id="PF00528">
    <property type="entry name" value="BPD_transp_1"/>
    <property type="match status" value="1"/>
</dbReference>
<comment type="similarity">
    <text evidence="9">Belongs to the binding-protein-dependent transport system permease family. OppBC subfamily.</text>
</comment>
<evidence type="ECO:0000256" key="4">
    <source>
        <dbReference type="ARBA" id="ARBA00022692"/>
    </source>
</evidence>
<comment type="caution">
    <text evidence="12">The sequence shown here is derived from an EMBL/GenBank/DDBJ whole genome shotgun (WGS) entry which is preliminary data.</text>
</comment>
<dbReference type="InterPro" id="IPR025966">
    <property type="entry name" value="OppC_N"/>
</dbReference>
<keyword evidence="3" id="KW-1003">Cell membrane</keyword>
<evidence type="ECO:0000256" key="10">
    <source>
        <dbReference type="RuleBase" id="RU363032"/>
    </source>
</evidence>
<dbReference type="EMBL" id="DVFI01000026">
    <property type="protein sequence ID" value="HIQ62328.1"/>
    <property type="molecule type" value="Genomic_DNA"/>
</dbReference>
<evidence type="ECO:0000256" key="3">
    <source>
        <dbReference type="ARBA" id="ARBA00022475"/>
    </source>
</evidence>
<dbReference type="Pfam" id="PF12911">
    <property type="entry name" value="OppC_N"/>
    <property type="match status" value="1"/>
</dbReference>
<evidence type="ECO:0000256" key="9">
    <source>
        <dbReference type="ARBA" id="ARBA00024202"/>
    </source>
</evidence>
<dbReference type="Gene3D" id="1.10.3720.10">
    <property type="entry name" value="MetI-like"/>
    <property type="match status" value="1"/>
</dbReference>
<evidence type="ECO:0000313" key="13">
    <source>
        <dbReference type="Proteomes" id="UP000886819"/>
    </source>
</evidence>
<feature type="domain" description="ABC transmembrane type-1" evidence="11">
    <location>
        <begin position="179"/>
        <end position="368"/>
    </location>
</feature>
<keyword evidence="2 10" id="KW-0813">Transport</keyword>
<dbReference type="AlphaFoldDB" id="A0A9D1CIG7"/>
<dbReference type="PANTHER" id="PTHR43386">
    <property type="entry name" value="OLIGOPEPTIDE TRANSPORT SYSTEM PERMEASE PROTEIN APPC"/>
    <property type="match status" value="1"/>
</dbReference>
<dbReference type="CDD" id="cd06261">
    <property type="entry name" value="TM_PBP2"/>
    <property type="match status" value="1"/>
</dbReference>
<keyword evidence="8 10" id="KW-0472">Membrane</keyword>
<dbReference type="PANTHER" id="PTHR43386:SF24">
    <property type="entry name" value="OLIGOPEPTIDE TRANSPORT SYSTEM PERMEASE PROTEIN AMID"/>
    <property type="match status" value="1"/>
</dbReference>
<dbReference type="InterPro" id="IPR050366">
    <property type="entry name" value="BP-dependent_transpt_permease"/>
</dbReference>
<keyword evidence="4 10" id="KW-0812">Transmembrane</keyword>
<feature type="transmembrane region" description="Helical" evidence="10">
    <location>
        <begin position="181"/>
        <end position="207"/>
    </location>
</feature>
<dbReference type="GO" id="GO:0015833">
    <property type="term" value="P:peptide transport"/>
    <property type="evidence" value="ECO:0007669"/>
    <property type="project" value="UniProtKB-KW"/>
</dbReference>
<evidence type="ECO:0000313" key="12">
    <source>
        <dbReference type="EMBL" id="HIQ62328.1"/>
    </source>
</evidence>
<comment type="subcellular location">
    <subcellularLocation>
        <location evidence="1 10">Cell membrane</location>
        <topology evidence="1 10">Multi-pass membrane protein</topology>
    </subcellularLocation>
</comment>
<dbReference type="Proteomes" id="UP000886819">
    <property type="component" value="Unassembled WGS sequence"/>
</dbReference>
<proteinExistence type="inferred from homology"/>
<accession>A0A9D1CIG7</accession>
<keyword evidence="6" id="KW-0653">Protein transport</keyword>
<evidence type="ECO:0000256" key="5">
    <source>
        <dbReference type="ARBA" id="ARBA00022856"/>
    </source>
</evidence>
<dbReference type="GO" id="GO:0015031">
    <property type="term" value="P:protein transport"/>
    <property type="evidence" value="ECO:0007669"/>
    <property type="project" value="UniProtKB-KW"/>
</dbReference>
<dbReference type="GO" id="GO:0055085">
    <property type="term" value="P:transmembrane transport"/>
    <property type="evidence" value="ECO:0007669"/>
    <property type="project" value="InterPro"/>
</dbReference>
<feature type="transmembrane region" description="Helical" evidence="10">
    <location>
        <begin position="227"/>
        <end position="255"/>
    </location>
</feature>
<dbReference type="GO" id="GO:0005886">
    <property type="term" value="C:plasma membrane"/>
    <property type="evidence" value="ECO:0007669"/>
    <property type="project" value="UniProtKB-SubCell"/>
</dbReference>
<name>A0A9D1CIG7_9FIRM</name>
<feature type="transmembrane region" description="Helical" evidence="10">
    <location>
        <begin position="56"/>
        <end position="79"/>
    </location>
</feature>
<dbReference type="SUPFAM" id="SSF161098">
    <property type="entry name" value="MetI-like"/>
    <property type="match status" value="1"/>
</dbReference>
<dbReference type="InterPro" id="IPR000515">
    <property type="entry name" value="MetI-like"/>
</dbReference>
<sequence>MVDKNHGLPEELLNLPDSDFEMVQAGEIKDEKFKTKPVGFFKDALFRLRKSKISVVSFWIIMAIVILSLLVPSITGYTYTEQSVRQKNLPPKIPFLEDLGIADGTRVLTNRKKSSLEDTNRFPEGCVLEIIREYEANGVPVVDVKIDAYLYAGVPEGEYHWFGTDYLGRDLMTRLFQGARISLLIALLSVVTNVIIGVIYGSVAGYYGGKVDMVMTHLAEVLDGLPYIVVTILFMILFGSGMFSIILALTVTGWIGTARLIRAQFYRFKGREYVLAARTLGTPDIKLIFRHILPNTVGPLITRAMIAIPGAIFSESFLAYIGLGIKPPEPSIGVLLSDGQDVLLQYPYQTLFPAILISVLMIAFNLFANGLRDALDPTRRGEEE</sequence>